<dbReference type="InterPro" id="IPR036573">
    <property type="entry name" value="CBM_sf_5/12"/>
</dbReference>
<dbReference type="SUPFAM" id="SSF51445">
    <property type="entry name" value="(Trans)glycosidases"/>
    <property type="match status" value="1"/>
</dbReference>
<dbReference type="InterPro" id="IPR052750">
    <property type="entry name" value="GH18_Chitinase"/>
</dbReference>
<dbReference type="InterPro" id="IPR003610">
    <property type="entry name" value="CBM5/12"/>
</dbReference>
<sequence length="743" mass="73855">MAKTTTITWSWGTNSVIAFDPASDILDFGWFQAGQFTVSEVNGSVVISIPTNNQTYTLTGVTLSELSLSNILAKDSGAVTEWTTALGGASAGSGGSSGGATSGGATSGGTSTGGSAGGSPASGTTDGGTSGSSGGAGHVGDGLATVTTISWAWGTHTALNFDTALDKLDFGWLSADNFTVSEVNGSVVIAIPSNSQTYTLTGVTLSELSLANIVAKDGSALAEWTTALSGHSGGSSGTSGGSTGGSTSGGGSSSAGGSTSTGGGSTGGGSTGGSSTGGSTGGTSGGGTSGGDAALYAEAWSASKVYQGGDHAAVGNNVYEAHWWTQGTDPSTHNGGDGSGQVWTLVGHLDTTTVVPNAPADLFATNVSDTSALLVWDKAVINGAGTVSAYEIYENGTLVGTTSGTSYKVTGLGASTAYSFTVVAVDEAGHSPAAVPISVTTDPVHTSTLEQTYSPYIDMSLSTSQDLLSIAKASGVTDFTLAFVLSSGTDTLGWGGVGTLGNDTLPSGSSIHDQVAAVQAIGGDITISFGGANGQEAALTFSSATKLTAAYQSVLDTYHVNKIDFDIEGGAIANTSANHLRDQALVALEAANPDLKVSFTLPVLPTGLTNDGLNLLKQALTDGVHIDTVNIMAMDYGASVDSGDMGTDAISAAQATLAQMHTLGLDAKLGVTVMVGMNDVQSEVFTLSDAQQLLDYAQGNEDISGLSIWSVGRDNGSTVGTVSPLGSGIQQTAYEFSHIFGHI</sequence>
<dbReference type="STRING" id="438753.AZC_2901"/>
<dbReference type="InterPro" id="IPR013783">
    <property type="entry name" value="Ig-like_fold"/>
</dbReference>
<organism evidence="5 6">
    <name type="scientific">Azorhizobium caulinodans (strain ATCC 43989 / DSM 5975 / JCM 20966 / LMG 6465 / NBRC 14845 / NCIMB 13405 / ORS 571)</name>
    <dbReference type="NCBI Taxonomy" id="438753"/>
    <lineage>
        <taxon>Bacteria</taxon>
        <taxon>Pseudomonadati</taxon>
        <taxon>Pseudomonadota</taxon>
        <taxon>Alphaproteobacteria</taxon>
        <taxon>Hyphomicrobiales</taxon>
        <taxon>Xanthobacteraceae</taxon>
        <taxon>Azorhizobium</taxon>
    </lineage>
</organism>
<dbReference type="PROSITE" id="PS50853">
    <property type="entry name" value="FN3"/>
    <property type="match status" value="1"/>
</dbReference>
<dbReference type="PANTHER" id="PTHR42976:SF1">
    <property type="entry name" value="GH18 DOMAIN-CONTAINING PROTEIN-RELATED"/>
    <property type="match status" value="1"/>
</dbReference>
<dbReference type="PANTHER" id="PTHR42976">
    <property type="entry name" value="BIFUNCTIONAL CHITINASE/LYSOZYME-RELATED"/>
    <property type="match status" value="1"/>
</dbReference>
<keyword evidence="1" id="KW-0378">Hydrolase</keyword>
<dbReference type="GO" id="GO:0005975">
    <property type="term" value="P:carbohydrate metabolic process"/>
    <property type="evidence" value="ECO:0007669"/>
    <property type="project" value="InterPro"/>
</dbReference>
<gene>
    <name evidence="5" type="ordered locus">AZC_2901</name>
</gene>
<dbReference type="CDD" id="cd12215">
    <property type="entry name" value="ChiC_BD"/>
    <property type="match status" value="1"/>
</dbReference>
<reference evidence="5 6" key="3">
    <citation type="journal article" date="2008" name="BMC Genomics">
        <title>The genome of the versatile nitrogen fixer Azorhizobium caulinodans ORS571.</title>
        <authorList>
            <person name="Lee KB."/>
            <person name="Backer P.D."/>
            <person name="Aono T."/>
            <person name="Liu CT."/>
            <person name="Suzuki S."/>
            <person name="Suzuki T."/>
            <person name="Kaneko T."/>
            <person name="Yamada M."/>
            <person name="Tabata S."/>
            <person name="Kupfer D.M."/>
            <person name="Najar F.Z."/>
            <person name="Wiley G.B."/>
            <person name="Roe B."/>
            <person name="Binnewies T.T."/>
            <person name="Ussery D.W."/>
            <person name="D'Haeze W."/>
            <person name="Herder J.D."/>
            <person name="Gevers D."/>
            <person name="Vereecke D."/>
            <person name="Holsters M."/>
            <person name="Oyaizu H."/>
        </authorList>
    </citation>
    <scope>NUCLEOTIDE SEQUENCE [LARGE SCALE GENOMIC DNA]</scope>
    <source>
        <strain evidence="6">ATCC 43989 / DSM 5975 / JCM 20966 / LMG 6465 / NBRC 14845 / NCIMB 13405 / ORS 571</strain>
    </source>
</reference>
<dbReference type="SUPFAM" id="SSF51055">
    <property type="entry name" value="Carbohydrate binding domain"/>
    <property type="match status" value="1"/>
</dbReference>
<evidence type="ECO:0000256" key="1">
    <source>
        <dbReference type="ARBA" id="ARBA00022801"/>
    </source>
</evidence>
<dbReference type="AlphaFoldDB" id="A8IDA6"/>
<protein>
    <submittedName>
        <fullName evidence="5">Type III fibronectin</fullName>
    </submittedName>
</protein>
<reference evidence="6" key="2">
    <citation type="submission" date="2007-04" db="EMBL/GenBank/DDBJ databases">
        <title>Complete genome sequence of the nitrogen-fixing bacterium Azorhizobium caulinodans ORS571.</title>
        <authorList>
            <person name="Lee K.B."/>
            <person name="Backer P.D."/>
            <person name="Aono T."/>
            <person name="Liu C.T."/>
            <person name="Suzuki S."/>
            <person name="Suzuki T."/>
            <person name="Kaneko T."/>
            <person name="Yamada M."/>
            <person name="Tabata S."/>
            <person name="Kupfer D.M."/>
            <person name="Najar F.Z."/>
            <person name="Wiley G.B."/>
            <person name="Roe B."/>
            <person name="Binnewies T."/>
            <person name="Ussery D."/>
            <person name="Vereecke D."/>
            <person name="Gevers D."/>
            <person name="Holsters M."/>
            <person name="Oyaizu H."/>
        </authorList>
    </citation>
    <scope>NUCLEOTIDE SEQUENCE [LARGE SCALE GENOMIC DNA]</scope>
    <source>
        <strain evidence="6">ATCC 43989 / DSM 5975 / JCM 20966 / LMG 6465 / NBRC 14845 / NCIMB 13405 / ORS 571</strain>
    </source>
</reference>
<dbReference type="HOGENOM" id="CLU_373708_0_0_5"/>
<dbReference type="Gene3D" id="2.60.40.10">
    <property type="entry name" value="Immunoglobulins"/>
    <property type="match status" value="1"/>
</dbReference>
<dbReference type="RefSeq" id="WP_012171425.1">
    <property type="nucleotide sequence ID" value="NC_009937.1"/>
</dbReference>
<feature type="domain" description="Fibronectin type-III" evidence="3">
    <location>
        <begin position="358"/>
        <end position="444"/>
    </location>
</feature>
<dbReference type="GO" id="GO:0004553">
    <property type="term" value="F:hydrolase activity, hydrolyzing O-glycosyl compounds"/>
    <property type="evidence" value="ECO:0007669"/>
    <property type="project" value="InterPro"/>
</dbReference>
<dbReference type="InterPro" id="IPR001223">
    <property type="entry name" value="Glyco_hydro18_cat"/>
</dbReference>
<dbReference type="CAZy" id="GH18">
    <property type="family name" value="Glycoside Hydrolase Family 18"/>
</dbReference>
<dbReference type="GO" id="GO:0030246">
    <property type="term" value="F:carbohydrate binding"/>
    <property type="evidence" value="ECO:0007669"/>
    <property type="project" value="InterPro"/>
</dbReference>
<dbReference type="Pfam" id="PF00041">
    <property type="entry name" value="fn3"/>
    <property type="match status" value="1"/>
</dbReference>
<reference evidence="5 6" key="6">
    <citation type="journal article" date="2011" name="Appl. Environ. Microbiol.">
        <title>Involvement of the azorhizobial chromosome partition gene (parA) in the onset of bacteroid differentiation during Sesbania rostrata stem nodule development.</title>
        <authorList>
            <person name="Liu CT."/>
            <person name="Lee KB."/>
            <person name="Wang YS."/>
            <person name="Peng MH."/>
            <person name="Lee KT."/>
            <person name="Suzuki S."/>
            <person name="Suzuki T."/>
            <person name="Oyaizu H."/>
        </authorList>
    </citation>
    <scope>NUCLEOTIDE SEQUENCE [LARGE SCALE GENOMIC DNA]</scope>
    <source>
        <strain evidence="6">ATCC 43989 / DSM 5975 / JCM 20966 / LMG 6465 / NBRC 14845 / NCIMB 13405 / ORS 571</strain>
    </source>
</reference>
<reference evidence="5 6" key="1">
    <citation type="journal article" date="2007" name="Appl. Environ. Microbiol.">
        <title>Rhizobial factors required for stem nodule maturation and maintenance in Sesbania rostrata-Azorhizobium caulinodans ORS571 symbiosis.</title>
        <authorList>
            <person name="Suzuki S."/>
            <person name="Aono T."/>
            <person name="Lee KB."/>
            <person name="Suzuki T."/>
            <person name="Liu CT."/>
            <person name="Miwa H."/>
            <person name="Wakao S."/>
            <person name="Iki T."/>
            <person name="Oyaizu H."/>
        </authorList>
    </citation>
    <scope>NUCLEOTIDE SEQUENCE [LARGE SCALE GENOMIC DNA]</scope>
    <source>
        <strain evidence="6">ATCC 43989 / DSM 5975 / JCM 20966 / LMG 6465 / NBRC 14845 / NCIMB 13405 / ORS 571</strain>
    </source>
</reference>
<reference evidence="5 6" key="4">
    <citation type="journal article" date="2009" name="Appl. Environ. Microbiol.">
        <title>Comparative genome-wide transcriptional profiling of Azorhizobium caulinodans ORS571 grown under free-living and symbiotic conditions.</title>
        <authorList>
            <person name="Tsukada S."/>
            <person name="Aono T."/>
            <person name="Akiba N."/>
            <person name="Lee KB."/>
            <person name="Liu CT."/>
            <person name="Toyazaki H."/>
            <person name="Oyaizu H."/>
        </authorList>
    </citation>
    <scope>NUCLEOTIDE SEQUENCE [LARGE SCALE GENOMIC DNA]</scope>
    <source>
        <strain evidence="6">ATCC 43989 / DSM 5975 / JCM 20966 / LMG 6465 / NBRC 14845 / NCIMB 13405 / ORS 571</strain>
    </source>
</reference>
<feature type="region of interest" description="Disordered" evidence="2">
    <location>
        <begin position="89"/>
        <end position="136"/>
    </location>
</feature>
<dbReference type="SMART" id="SM00495">
    <property type="entry name" value="ChtBD3"/>
    <property type="match status" value="1"/>
</dbReference>
<feature type="compositionally biased region" description="Gly residues" evidence="2">
    <location>
        <begin position="231"/>
        <end position="287"/>
    </location>
</feature>
<evidence type="ECO:0000259" key="3">
    <source>
        <dbReference type="PROSITE" id="PS50853"/>
    </source>
</evidence>
<dbReference type="CDD" id="cd00063">
    <property type="entry name" value="FN3"/>
    <property type="match status" value="1"/>
</dbReference>
<feature type="compositionally biased region" description="Gly residues" evidence="2">
    <location>
        <begin position="89"/>
        <end position="117"/>
    </location>
</feature>
<keyword evidence="6" id="KW-1185">Reference proteome</keyword>
<dbReference type="eggNOG" id="COG3979">
    <property type="taxonomic scope" value="Bacteria"/>
</dbReference>
<dbReference type="InterPro" id="IPR017853">
    <property type="entry name" value="GH"/>
</dbReference>
<dbReference type="InterPro" id="IPR003961">
    <property type="entry name" value="FN3_dom"/>
</dbReference>
<evidence type="ECO:0000259" key="4">
    <source>
        <dbReference type="PROSITE" id="PS51910"/>
    </source>
</evidence>
<dbReference type="CAZy" id="CBM5">
    <property type="family name" value="Carbohydrate-Binding Module Family 5"/>
</dbReference>
<feature type="domain" description="GH18" evidence="4">
    <location>
        <begin position="447"/>
        <end position="743"/>
    </location>
</feature>
<reference evidence="5 6" key="5">
    <citation type="journal article" date="2010" name="Appl. Environ. Microbiol.">
        <title>phrR-like gene praR of Azorhizobium caulinodans ORS571 is essential for symbiosis with Sesbania rostrata and is involved in expression of reb genes.</title>
        <authorList>
            <person name="Akiba N."/>
            <person name="Aono T."/>
            <person name="Toyazaki H."/>
            <person name="Sato S."/>
            <person name="Oyaizu H."/>
        </authorList>
    </citation>
    <scope>NUCLEOTIDE SEQUENCE [LARGE SCALE GENOMIC DNA]</scope>
    <source>
        <strain evidence="6">ATCC 43989 / DSM 5975 / JCM 20966 / LMG 6465 / NBRC 14845 / NCIMB 13405 / ORS 571</strain>
    </source>
</reference>
<feature type="compositionally biased region" description="Gly residues" evidence="2">
    <location>
        <begin position="125"/>
        <end position="136"/>
    </location>
</feature>
<proteinExistence type="predicted"/>
<dbReference type="Proteomes" id="UP000000270">
    <property type="component" value="Chromosome"/>
</dbReference>
<evidence type="ECO:0000313" key="6">
    <source>
        <dbReference type="Proteomes" id="UP000000270"/>
    </source>
</evidence>
<dbReference type="SUPFAM" id="SSF49265">
    <property type="entry name" value="Fibronectin type III"/>
    <property type="match status" value="1"/>
</dbReference>
<evidence type="ECO:0000313" key="5">
    <source>
        <dbReference type="EMBL" id="BAF88899.1"/>
    </source>
</evidence>
<dbReference type="SMART" id="SM00060">
    <property type="entry name" value="FN3"/>
    <property type="match status" value="1"/>
</dbReference>
<dbReference type="EMBL" id="AP009384">
    <property type="protein sequence ID" value="BAF88899.1"/>
    <property type="molecule type" value="Genomic_DNA"/>
</dbReference>
<evidence type="ECO:0000256" key="2">
    <source>
        <dbReference type="SAM" id="MobiDB-lite"/>
    </source>
</evidence>
<dbReference type="KEGG" id="azc:AZC_2901"/>
<dbReference type="PROSITE" id="PS51910">
    <property type="entry name" value="GH18_2"/>
    <property type="match status" value="1"/>
</dbReference>
<dbReference type="Gene3D" id="2.10.10.20">
    <property type="entry name" value="Carbohydrate-binding module superfamily 5/12"/>
    <property type="match status" value="1"/>
</dbReference>
<dbReference type="Gene3D" id="3.20.20.80">
    <property type="entry name" value="Glycosidases"/>
    <property type="match status" value="1"/>
</dbReference>
<dbReference type="InterPro" id="IPR036116">
    <property type="entry name" value="FN3_sf"/>
</dbReference>
<accession>A8IDA6</accession>
<dbReference type="CDD" id="cd06543">
    <property type="entry name" value="GH18_PF-ChiA-like"/>
    <property type="match status" value="1"/>
</dbReference>
<dbReference type="GO" id="GO:0005576">
    <property type="term" value="C:extracellular region"/>
    <property type="evidence" value="ECO:0007669"/>
    <property type="project" value="InterPro"/>
</dbReference>
<feature type="region of interest" description="Disordered" evidence="2">
    <location>
        <begin position="229"/>
        <end position="287"/>
    </location>
</feature>
<name>A8IDA6_AZOC5</name>